<dbReference type="InterPro" id="IPR023798">
    <property type="entry name" value="Ribosomal_uS7_dom"/>
</dbReference>
<organism evidence="5">
    <name type="scientific">uncultured organism</name>
    <dbReference type="NCBI Taxonomy" id="155900"/>
    <lineage>
        <taxon>unclassified sequences</taxon>
        <taxon>environmental samples</taxon>
    </lineage>
</organism>
<evidence type="ECO:0000313" key="5">
    <source>
        <dbReference type="EMBL" id="AKC94851.1"/>
    </source>
</evidence>
<dbReference type="SUPFAM" id="SSF47973">
    <property type="entry name" value="Ribosomal protein S7"/>
    <property type="match status" value="1"/>
</dbReference>
<keyword evidence="3" id="KW-0687">Ribonucleoprotein</keyword>
<dbReference type="InterPro" id="IPR000235">
    <property type="entry name" value="Ribosomal_uS7"/>
</dbReference>
<dbReference type="CDD" id="cd14867">
    <property type="entry name" value="uS7_Eukaryote"/>
    <property type="match status" value="1"/>
</dbReference>
<dbReference type="AlphaFoldDB" id="A0A0F6PWY4"/>
<evidence type="ECO:0000256" key="1">
    <source>
        <dbReference type="ARBA" id="ARBA00007151"/>
    </source>
</evidence>
<evidence type="ECO:0000259" key="4">
    <source>
        <dbReference type="Pfam" id="PF00177"/>
    </source>
</evidence>
<comment type="similarity">
    <text evidence="1">Belongs to the universal ribosomal protein uS7 family.</text>
</comment>
<dbReference type="PANTHER" id="PTHR11205">
    <property type="entry name" value="RIBOSOMAL PROTEIN S7"/>
    <property type="match status" value="1"/>
</dbReference>
<keyword evidence="2 5" id="KW-0689">Ribosomal protein</keyword>
<reference evidence="5" key="1">
    <citation type="journal article" date="2015" name="Nature">
        <title>Complex archaea that bridge the gap between prokaryotes and eukaryotes.</title>
        <authorList>
            <person name="Spang A."/>
            <person name="Saw J.H."/>
            <person name="Jorgensen S.L."/>
            <person name="Zaremba-Niedzwiedzka K."/>
            <person name="Martijn J."/>
            <person name="Lind A.E."/>
            <person name="van Eijk R."/>
            <person name="Schleper C."/>
            <person name="Guy L."/>
            <person name="Ettema T.J."/>
        </authorList>
    </citation>
    <scope>NUCLEOTIDE SEQUENCE</scope>
</reference>
<name>A0A0F6PWY4_9ZZZZ</name>
<dbReference type="GO" id="GO:0003735">
    <property type="term" value="F:structural constituent of ribosome"/>
    <property type="evidence" value="ECO:0007669"/>
    <property type="project" value="InterPro"/>
</dbReference>
<dbReference type="Gene3D" id="1.10.455.10">
    <property type="entry name" value="Ribosomal protein S7 domain"/>
    <property type="match status" value="1"/>
</dbReference>
<evidence type="ECO:0000256" key="2">
    <source>
        <dbReference type="ARBA" id="ARBA00022980"/>
    </source>
</evidence>
<dbReference type="NCBIfam" id="TIGR01028">
    <property type="entry name" value="uS7_euk_arch"/>
    <property type="match status" value="1"/>
</dbReference>
<dbReference type="Pfam" id="PF00177">
    <property type="entry name" value="Ribosomal_S7"/>
    <property type="match status" value="1"/>
</dbReference>
<dbReference type="NCBIfam" id="NF003106">
    <property type="entry name" value="PRK04027.1"/>
    <property type="match status" value="1"/>
</dbReference>
<dbReference type="InterPro" id="IPR036823">
    <property type="entry name" value="Ribosomal_uS7_dom_sf"/>
</dbReference>
<evidence type="ECO:0000256" key="3">
    <source>
        <dbReference type="ARBA" id="ARBA00023274"/>
    </source>
</evidence>
<dbReference type="GO" id="GO:1990904">
    <property type="term" value="C:ribonucleoprotein complex"/>
    <property type="evidence" value="ECO:0007669"/>
    <property type="project" value="UniProtKB-KW"/>
</dbReference>
<dbReference type="EMBL" id="KP869578">
    <property type="protein sequence ID" value="AKC94851.1"/>
    <property type="molecule type" value="Genomic_DNA"/>
</dbReference>
<proteinExistence type="inferred from homology"/>
<protein>
    <submittedName>
        <fullName evidence="5">Putative 30S ribosomal protein S7</fullName>
    </submittedName>
</protein>
<accession>A0A0F6PWY4</accession>
<dbReference type="InterPro" id="IPR005716">
    <property type="entry name" value="Ribosomal_uS7_euk/arc"/>
</dbReference>
<sequence length="191" mass="21577">MTDLTNILLFNKWDCSNIEISDDGLSRYINFHPSLLPHSGGRHEHKRFHKGYLHIVERLVNKLMAPGRNCGKKLKILLAIEKAFTLIELRTENNPVQMLVNAIINSAPREETTRISYGGIVFHSAVDSAPQRRVDIGLKLLAQSVKNESFNSIKPLEELIAESIIFASTNDSRSFAVKKKQDIERMALAAR</sequence>
<feature type="domain" description="Small ribosomal subunit protein uS7" evidence="4">
    <location>
        <begin position="27"/>
        <end position="191"/>
    </location>
</feature>
<dbReference type="PIRSF" id="PIRSF002122">
    <property type="entry name" value="RPS7p_RPS7a_RPS5e_RPS7o"/>
    <property type="match status" value="1"/>
</dbReference>